<dbReference type="InterPro" id="IPR001304">
    <property type="entry name" value="C-type_lectin-like"/>
</dbReference>
<dbReference type="InterPro" id="IPR016187">
    <property type="entry name" value="CTDL_fold"/>
</dbReference>
<reference evidence="10" key="1">
    <citation type="submission" date="2018-11" db="EMBL/GenBank/DDBJ databases">
        <authorList>
            <person name="Alioto T."/>
            <person name="Alioto T."/>
        </authorList>
    </citation>
    <scope>NUCLEOTIDE SEQUENCE</scope>
</reference>
<dbReference type="PANTHER" id="PTHR19325:SF575">
    <property type="entry name" value="LOCOMOTION-RELATED PROTEIN HIKARU GENKI"/>
    <property type="match status" value="1"/>
</dbReference>
<dbReference type="EMBL" id="UYJE01004045">
    <property type="protein sequence ID" value="VDI24518.1"/>
    <property type="molecule type" value="Genomic_DNA"/>
</dbReference>
<dbReference type="Proteomes" id="UP000596742">
    <property type="component" value="Unassembled WGS sequence"/>
</dbReference>
<feature type="domain" description="Sushi" evidence="9">
    <location>
        <begin position="175"/>
        <end position="236"/>
    </location>
</feature>
<keyword evidence="4" id="KW-1015">Disulfide bond</keyword>
<keyword evidence="1 6" id="KW-0768">Sushi</keyword>
<keyword evidence="2" id="KW-0732">Signal</keyword>
<evidence type="ECO:0000313" key="10">
    <source>
        <dbReference type="EMBL" id="VDI24518.1"/>
    </source>
</evidence>
<feature type="domain" description="Sushi" evidence="9">
    <location>
        <begin position="113"/>
        <end position="174"/>
    </location>
</feature>
<dbReference type="InterPro" id="IPR016186">
    <property type="entry name" value="C-type_lectin-like/link_sf"/>
</dbReference>
<dbReference type="SUPFAM" id="SSF56436">
    <property type="entry name" value="C-type lectin-like"/>
    <property type="match status" value="1"/>
</dbReference>
<protein>
    <submittedName>
        <fullName evidence="10">Uncharacterized protein</fullName>
    </submittedName>
</protein>
<dbReference type="PROSITE" id="PS50923">
    <property type="entry name" value="SUSHI"/>
    <property type="match status" value="2"/>
</dbReference>
<dbReference type="InterPro" id="IPR000436">
    <property type="entry name" value="Sushi_SCR_CCP_dom"/>
</dbReference>
<name>A0A8B6DUH2_MYTGA</name>
<comment type="caution">
    <text evidence="10">The sequence shown here is derived from an EMBL/GenBank/DDBJ whole genome shotgun (WGS) entry which is preliminary data.</text>
</comment>
<keyword evidence="7" id="KW-1133">Transmembrane helix</keyword>
<organism evidence="10 11">
    <name type="scientific">Mytilus galloprovincialis</name>
    <name type="common">Mediterranean mussel</name>
    <dbReference type="NCBI Taxonomy" id="29158"/>
    <lineage>
        <taxon>Eukaryota</taxon>
        <taxon>Metazoa</taxon>
        <taxon>Spiralia</taxon>
        <taxon>Lophotrochozoa</taxon>
        <taxon>Mollusca</taxon>
        <taxon>Bivalvia</taxon>
        <taxon>Autobranchia</taxon>
        <taxon>Pteriomorphia</taxon>
        <taxon>Mytilida</taxon>
        <taxon>Mytiloidea</taxon>
        <taxon>Mytilidae</taxon>
        <taxon>Mytilinae</taxon>
        <taxon>Mytilus</taxon>
    </lineage>
</organism>
<dbReference type="InterPro" id="IPR050350">
    <property type="entry name" value="Compl-Cell_Adhes-Reg"/>
</dbReference>
<dbReference type="InterPro" id="IPR035976">
    <property type="entry name" value="Sushi/SCR/CCP_sf"/>
</dbReference>
<gene>
    <name evidence="10" type="ORF">MGAL_10B081697</name>
</gene>
<evidence type="ECO:0000256" key="5">
    <source>
        <dbReference type="ARBA" id="ARBA00023180"/>
    </source>
</evidence>
<accession>A0A8B6DUH2</accession>
<keyword evidence="5" id="KW-0325">Glycoprotein</keyword>
<keyword evidence="7" id="KW-0472">Membrane</keyword>
<dbReference type="SUPFAM" id="SSF57535">
    <property type="entry name" value="Complement control module/SCR domain"/>
    <property type="match status" value="2"/>
</dbReference>
<keyword evidence="7" id="KW-0812">Transmembrane</keyword>
<dbReference type="CDD" id="cd00033">
    <property type="entry name" value="CCP"/>
    <property type="match status" value="1"/>
</dbReference>
<dbReference type="Pfam" id="PF00084">
    <property type="entry name" value="Sushi"/>
    <property type="match status" value="2"/>
</dbReference>
<evidence type="ECO:0000256" key="2">
    <source>
        <dbReference type="ARBA" id="ARBA00022729"/>
    </source>
</evidence>
<evidence type="ECO:0000256" key="3">
    <source>
        <dbReference type="ARBA" id="ARBA00022737"/>
    </source>
</evidence>
<evidence type="ECO:0000259" key="9">
    <source>
        <dbReference type="PROSITE" id="PS50923"/>
    </source>
</evidence>
<dbReference type="AlphaFoldDB" id="A0A8B6DUH2"/>
<dbReference type="OrthoDB" id="6092440at2759"/>
<dbReference type="Gene3D" id="2.10.70.10">
    <property type="entry name" value="Complement Module, domain 1"/>
    <property type="match status" value="2"/>
</dbReference>
<evidence type="ECO:0000256" key="6">
    <source>
        <dbReference type="PROSITE-ProRule" id="PRU00302"/>
    </source>
</evidence>
<dbReference type="Pfam" id="PF00059">
    <property type="entry name" value="Lectin_C"/>
    <property type="match status" value="1"/>
</dbReference>
<dbReference type="SMART" id="SM00032">
    <property type="entry name" value="CCP"/>
    <property type="match status" value="2"/>
</dbReference>
<evidence type="ECO:0000256" key="4">
    <source>
        <dbReference type="ARBA" id="ARBA00023157"/>
    </source>
</evidence>
<evidence type="ECO:0000256" key="1">
    <source>
        <dbReference type="ARBA" id="ARBA00022659"/>
    </source>
</evidence>
<feature type="domain" description="C-type lectin" evidence="8">
    <location>
        <begin position="1"/>
        <end position="109"/>
    </location>
</feature>
<dbReference type="PROSITE" id="PS50041">
    <property type="entry name" value="C_TYPE_LECTIN_2"/>
    <property type="match status" value="1"/>
</dbReference>
<dbReference type="Gene3D" id="3.10.100.10">
    <property type="entry name" value="Mannose-Binding Protein A, subunit A"/>
    <property type="match status" value="1"/>
</dbReference>
<sequence>MNWNDAKAACEAKGMQLATHRSKTELDNFNDQEYHWIGSSWDQGLQMFEWEDGSLWSKDDAIFDYKRTSEPNGMEGYGGSQSPYQNCIFYQSLKIATQNCDNPYRSLCEKVIMTCISPPSIINAVTDNTVVKSPGEMITYTCDFGYELSGGQSSWTRECGVDGNWTTDSNVCVVKQCMTPPAVTNSNHNTLAMINPGEKITYNCDTGYYMSDGQTVWTRLCEWGGTWEMDTNSCSVPVMPDGVTTMSVTTDPSVEGCTCSIAEVRNTSSNIQTFPSFKVQVKTTSAYRRSLVSAPDDRVSSAVIGYMGVFILCLVLAVPVLFDVLNIFSKE</sequence>
<keyword evidence="11" id="KW-1185">Reference proteome</keyword>
<keyword evidence="3" id="KW-0677">Repeat</keyword>
<comment type="caution">
    <text evidence="6">Lacks conserved residue(s) required for the propagation of feature annotation.</text>
</comment>
<proteinExistence type="predicted"/>
<evidence type="ECO:0000259" key="8">
    <source>
        <dbReference type="PROSITE" id="PS50041"/>
    </source>
</evidence>
<evidence type="ECO:0000313" key="11">
    <source>
        <dbReference type="Proteomes" id="UP000596742"/>
    </source>
</evidence>
<feature type="transmembrane region" description="Helical" evidence="7">
    <location>
        <begin position="303"/>
        <end position="328"/>
    </location>
</feature>
<evidence type="ECO:0000256" key="7">
    <source>
        <dbReference type="SAM" id="Phobius"/>
    </source>
</evidence>
<dbReference type="PANTHER" id="PTHR19325">
    <property type="entry name" value="COMPLEMENT COMPONENT-RELATED SUSHI DOMAIN-CONTAINING"/>
    <property type="match status" value="1"/>
</dbReference>